<name>A0A0M4M6N4_9SPHN</name>
<dbReference type="Proteomes" id="UP000057938">
    <property type="component" value="Chromosome"/>
</dbReference>
<gene>
    <name evidence="1" type="ORF">AMC99_00709</name>
</gene>
<reference evidence="1 2" key="1">
    <citation type="submission" date="2015-09" db="EMBL/GenBank/DDBJ databases">
        <title>Complete genome sequence of a benzo[a]pyrene-degrading bacterium Altererythrobacter epoxidivorans CGMCC 1.7731T.</title>
        <authorList>
            <person name="Li Z."/>
            <person name="Cheng H."/>
            <person name="Huo Y."/>
            <person name="Xu X."/>
        </authorList>
    </citation>
    <scope>NUCLEOTIDE SEQUENCE [LARGE SCALE GENOMIC DNA]</scope>
    <source>
        <strain evidence="1 2">CGMCC 1.7731</strain>
    </source>
</reference>
<accession>A0A0M4M6N4</accession>
<sequence>MALAIGGWAYLTSNDQPSGCYRVDESRVLVVTNGEVILYGDGALMQRTNITEVRQIRGYVLTLASDLNLDPIERSVTESGKPGAGNNASLVIFEDGRDAPHARYEPQNGSRLKFYEIECEPAKAARR</sequence>
<proteinExistence type="predicted"/>
<evidence type="ECO:0000313" key="2">
    <source>
        <dbReference type="Proteomes" id="UP000057938"/>
    </source>
</evidence>
<dbReference type="RefSeq" id="WP_157058243.1">
    <property type="nucleotide sequence ID" value="NZ_CP012669.1"/>
</dbReference>
<organism evidence="1 2">
    <name type="scientific">Altererythrobacter epoxidivorans</name>
    <dbReference type="NCBI Taxonomy" id="361183"/>
    <lineage>
        <taxon>Bacteria</taxon>
        <taxon>Pseudomonadati</taxon>
        <taxon>Pseudomonadota</taxon>
        <taxon>Alphaproteobacteria</taxon>
        <taxon>Sphingomonadales</taxon>
        <taxon>Erythrobacteraceae</taxon>
        <taxon>Altererythrobacter</taxon>
    </lineage>
</organism>
<protein>
    <submittedName>
        <fullName evidence="1">Uncharacterized protein</fullName>
    </submittedName>
</protein>
<dbReference type="EMBL" id="CP012669">
    <property type="protein sequence ID" value="ALE16014.1"/>
    <property type="molecule type" value="Genomic_DNA"/>
</dbReference>
<dbReference type="KEGG" id="aep:AMC99_00709"/>
<dbReference type="STRING" id="361183.AMC99_00709"/>
<keyword evidence="2" id="KW-1185">Reference proteome</keyword>
<dbReference type="OrthoDB" id="10000491at2"/>
<evidence type="ECO:0000313" key="1">
    <source>
        <dbReference type="EMBL" id="ALE16014.1"/>
    </source>
</evidence>
<dbReference type="AlphaFoldDB" id="A0A0M4M6N4"/>
<dbReference type="PATRIC" id="fig|361183.4.peg.696"/>